<evidence type="ECO:0000313" key="5">
    <source>
        <dbReference type="EMBL" id="SDQ09747.1"/>
    </source>
</evidence>
<evidence type="ECO:0000256" key="1">
    <source>
        <dbReference type="ARBA" id="ARBA00006739"/>
    </source>
</evidence>
<feature type="domain" description="Glycosyltransferase 2-like" evidence="4">
    <location>
        <begin position="6"/>
        <end position="169"/>
    </location>
</feature>
<gene>
    <name evidence="5" type="ORF">SAMN05216231_0404</name>
</gene>
<dbReference type="InterPro" id="IPR001173">
    <property type="entry name" value="Glyco_trans_2-like"/>
</dbReference>
<protein>
    <submittedName>
        <fullName evidence="5">Glycosyltransferase involved in cell wall bisynthesis</fullName>
    </submittedName>
</protein>
<evidence type="ECO:0000256" key="2">
    <source>
        <dbReference type="ARBA" id="ARBA00022676"/>
    </source>
</evidence>
<dbReference type="PANTHER" id="PTHR22916">
    <property type="entry name" value="GLYCOSYLTRANSFERASE"/>
    <property type="match status" value="1"/>
</dbReference>
<accession>A0A1H0Y3L7</accession>
<keyword evidence="6" id="KW-1185">Reference proteome</keyword>
<comment type="similarity">
    <text evidence="1">Belongs to the glycosyltransferase 2 family.</text>
</comment>
<keyword evidence="2" id="KW-0328">Glycosyltransferase</keyword>
<sequence length="325" mass="38351">MKPTISIIVPVYNVETYLEECLSSICNQTKKELEILLINDGSTDNSPTICKEFAKEDSRIIVIHQDSQGVSAARNTGVQHATGELIGFVDSDDWILPDMFENLQNLMEDNDSDISVCGYARQFGDEVTHFREKNHIITLSQEEALRELFRGKIYRFALWNKLYRRHCFDNITFPEGRIHEDLAVSYQLFLKADRIVNTSKTGYIYRNREQSILTEKFHKGRIDSYKAWDEIIHTINDVYPQLMEEVWMRFIWWSLDNVQTILGQISDKQEANEQFTRISREVRKHFHNIPKLKQLSWKVKLKLRMINYQYYISAKEKKILKCHIS</sequence>
<dbReference type="PANTHER" id="PTHR22916:SF51">
    <property type="entry name" value="GLYCOSYLTRANSFERASE EPSH-RELATED"/>
    <property type="match status" value="1"/>
</dbReference>
<name>A0A1H0Y3L7_9BACI</name>
<dbReference type="CDD" id="cd00761">
    <property type="entry name" value="Glyco_tranf_GTA_type"/>
    <property type="match status" value="1"/>
</dbReference>
<dbReference type="EMBL" id="FNKD01000001">
    <property type="protein sequence ID" value="SDQ09747.1"/>
    <property type="molecule type" value="Genomic_DNA"/>
</dbReference>
<evidence type="ECO:0000313" key="6">
    <source>
        <dbReference type="Proteomes" id="UP000199444"/>
    </source>
</evidence>
<evidence type="ECO:0000256" key="3">
    <source>
        <dbReference type="ARBA" id="ARBA00022679"/>
    </source>
</evidence>
<dbReference type="RefSeq" id="WP_092491285.1">
    <property type="nucleotide sequence ID" value="NZ_FNKD01000001.1"/>
</dbReference>
<dbReference type="Proteomes" id="UP000199444">
    <property type="component" value="Unassembled WGS sequence"/>
</dbReference>
<dbReference type="GO" id="GO:0016757">
    <property type="term" value="F:glycosyltransferase activity"/>
    <property type="evidence" value="ECO:0007669"/>
    <property type="project" value="UniProtKB-KW"/>
</dbReference>
<dbReference type="Gene3D" id="3.90.550.10">
    <property type="entry name" value="Spore Coat Polysaccharide Biosynthesis Protein SpsA, Chain A"/>
    <property type="match status" value="1"/>
</dbReference>
<dbReference type="Pfam" id="PF00535">
    <property type="entry name" value="Glycos_transf_2"/>
    <property type="match status" value="1"/>
</dbReference>
<dbReference type="SUPFAM" id="SSF53448">
    <property type="entry name" value="Nucleotide-diphospho-sugar transferases"/>
    <property type="match status" value="1"/>
</dbReference>
<organism evidence="5 6">
    <name type="scientific">Virgibacillus salinus</name>
    <dbReference type="NCBI Taxonomy" id="553311"/>
    <lineage>
        <taxon>Bacteria</taxon>
        <taxon>Bacillati</taxon>
        <taxon>Bacillota</taxon>
        <taxon>Bacilli</taxon>
        <taxon>Bacillales</taxon>
        <taxon>Bacillaceae</taxon>
        <taxon>Virgibacillus</taxon>
    </lineage>
</organism>
<dbReference type="InterPro" id="IPR029044">
    <property type="entry name" value="Nucleotide-diphossugar_trans"/>
</dbReference>
<proteinExistence type="inferred from homology"/>
<evidence type="ECO:0000259" key="4">
    <source>
        <dbReference type="Pfam" id="PF00535"/>
    </source>
</evidence>
<keyword evidence="3 5" id="KW-0808">Transferase</keyword>
<dbReference type="STRING" id="553311.SAMN05216231_0404"/>
<dbReference type="AlphaFoldDB" id="A0A1H0Y3L7"/>
<reference evidence="5 6" key="1">
    <citation type="submission" date="2016-10" db="EMBL/GenBank/DDBJ databases">
        <authorList>
            <person name="de Groot N.N."/>
        </authorList>
    </citation>
    <scope>NUCLEOTIDE SEQUENCE [LARGE SCALE GENOMIC DNA]</scope>
    <source>
        <strain evidence="5 6">CGMCC 1.10449</strain>
    </source>
</reference>